<feature type="non-terminal residue" evidence="5">
    <location>
        <position position="152"/>
    </location>
</feature>
<dbReference type="InterPro" id="IPR040442">
    <property type="entry name" value="Pyrv_kinase-like_dom_sf"/>
</dbReference>
<dbReference type="InterPro" id="IPR005000">
    <property type="entry name" value="Aldolase/citrate-lyase_domain"/>
</dbReference>
<dbReference type="InterPro" id="IPR015813">
    <property type="entry name" value="Pyrv/PenolPyrv_kinase-like_dom"/>
</dbReference>
<keyword evidence="3" id="KW-0460">Magnesium</keyword>
<protein>
    <recommendedName>
        <fullName evidence="4">HpcH/HpaI aldolase/citrate lyase domain-containing protein</fullName>
    </recommendedName>
</protein>
<evidence type="ECO:0000313" key="5">
    <source>
        <dbReference type="EMBL" id="SVB60367.1"/>
    </source>
</evidence>
<dbReference type="PANTHER" id="PTHR32308">
    <property type="entry name" value="LYASE BETA SUBUNIT, PUTATIVE (AFU_ORTHOLOGUE AFUA_4G13030)-RELATED"/>
    <property type="match status" value="1"/>
</dbReference>
<dbReference type="Pfam" id="PF03328">
    <property type="entry name" value="HpcH_HpaI"/>
    <property type="match status" value="1"/>
</dbReference>
<dbReference type="Gene3D" id="3.20.20.60">
    <property type="entry name" value="Phosphoenolpyruvate-binding domains"/>
    <property type="match status" value="1"/>
</dbReference>
<evidence type="ECO:0000256" key="2">
    <source>
        <dbReference type="ARBA" id="ARBA00022723"/>
    </source>
</evidence>
<organism evidence="5">
    <name type="scientific">marine metagenome</name>
    <dbReference type="NCBI Taxonomy" id="408172"/>
    <lineage>
        <taxon>unclassified sequences</taxon>
        <taxon>metagenomes</taxon>
        <taxon>ecological metagenomes</taxon>
    </lineage>
</organism>
<evidence type="ECO:0000256" key="1">
    <source>
        <dbReference type="ARBA" id="ARBA00001946"/>
    </source>
</evidence>
<feature type="domain" description="HpcH/HpaI aldolase/citrate lyase" evidence="4">
    <location>
        <begin position="14"/>
        <end position="150"/>
    </location>
</feature>
<dbReference type="AlphaFoldDB" id="A0A382FE25"/>
<name>A0A382FE25_9ZZZZ</name>
<evidence type="ECO:0000259" key="4">
    <source>
        <dbReference type="Pfam" id="PF03328"/>
    </source>
</evidence>
<dbReference type="PANTHER" id="PTHR32308:SF0">
    <property type="entry name" value="HPCH_HPAI ALDOLASE_CITRATE LYASE DOMAIN-CONTAINING PROTEIN"/>
    <property type="match status" value="1"/>
</dbReference>
<dbReference type="EMBL" id="UINC01049063">
    <property type="protein sequence ID" value="SVB60367.1"/>
    <property type="molecule type" value="Genomic_DNA"/>
</dbReference>
<comment type="cofactor">
    <cofactor evidence="1">
        <name>Mg(2+)</name>
        <dbReference type="ChEBI" id="CHEBI:18420"/>
    </cofactor>
</comment>
<dbReference type="GO" id="GO:0006107">
    <property type="term" value="P:oxaloacetate metabolic process"/>
    <property type="evidence" value="ECO:0007669"/>
    <property type="project" value="TreeGrafter"/>
</dbReference>
<dbReference type="GO" id="GO:0000287">
    <property type="term" value="F:magnesium ion binding"/>
    <property type="evidence" value="ECO:0007669"/>
    <property type="project" value="TreeGrafter"/>
</dbReference>
<evidence type="ECO:0000256" key="3">
    <source>
        <dbReference type="ARBA" id="ARBA00022842"/>
    </source>
</evidence>
<keyword evidence="2" id="KW-0479">Metal-binding</keyword>
<reference evidence="5" key="1">
    <citation type="submission" date="2018-05" db="EMBL/GenBank/DDBJ databases">
        <authorList>
            <person name="Lanie J.A."/>
            <person name="Ng W.-L."/>
            <person name="Kazmierczak K.M."/>
            <person name="Andrzejewski T.M."/>
            <person name="Davidsen T.M."/>
            <person name="Wayne K.J."/>
            <person name="Tettelin H."/>
            <person name="Glass J.I."/>
            <person name="Rusch D."/>
            <person name="Podicherti R."/>
            <person name="Tsui H.-C.T."/>
            <person name="Winkler M.E."/>
        </authorList>
    </citation>
    <scope>NUCLEOTIDE SEQUENCE</scope>
</reference>
<proteinExistence type="predicted"/>
<sequence length="152" mass="15847">MAPGPSSSPEFVLRSLLFAPGNRADVLIKMPRSAPSAAVIDLEDAVPPDQKSEARTVAHQVGPSLVEQVRLFVRVNAPDTEHFVADVRTGLPPGLTGVAVPKLESAEAVDAVIAALDAAGHTGLAIAAGIETVTGVVDARAITTHPRVRWCY</sequence>
<dbReference type="SUPFAM" id="SSF51621">
    <property type="entry name" value="Phosphoenolpyruvate/pyruvate domain"/>
    <property type="match status" value="1"/>
</dbReference>
<gene>
    <name evidence="5" type="ORF">METZ01_LOCUS213221</name>
</gene>
<dbReference type="GO" id="GO:0003824">
    <property type="term" value="F:catalytic activity"/>
    <property type="evidence" value="ECO:0007669"/>
    <property type="project" value="InterPro"/>
</dbReference>
<accession>A0A382FE25</accession>